<gene>
    <name evidence="3" type="primary">RE2_1207</name>
    <name evidence="3" type="ORF">CK203_010591</name>
</gene>
<dbReference type="AlphaFoldDB" id="A0A438JTT8"/>
<dbReference type="EMBL" id="QGNW01000028">
    <property type="protein sequence ID" value="RVX12367.1"/>
    <property type="molecule type" value="Genomic_DNA"/>
</dbReference>
<dbReference type="SUPFAM" id="SSF56672">
    <property type="entry name" value="DNA/RNA polymerases"/>
    <property type="match status" value="1"/>
</dbReference>
<proteinExistence type="predicted"/>
<feature type="compositionally biased region" description="Polar residues" evidence="1">
    <location>
        <begin position="32"/>
        <end position="47"/>
    </location>
</feature>
<dbReference type="PANTHER" id="PTHR11439:SF486">
    <property type="entry name" value="RLK (RECEPTOR-LIKE KINASE) PROTEIN, PUTATIVE-RELATED"/>
    <property type="match status" value="1"/>
</dbReference>
<protein>
    <submittedName>
        <fullName evidence="3">Retrovirus-related Pol polyprotein from transposon RE2</fullName>
    </submittedName>
</protein>
<feature type="region of interest" description="Disordered" evidence="1">
    <location>
        <begin position="31"/>
        <end position="64"/>
    </location>
</feature>
<accession>A0A438JTT8</accession>
<evidence type="ECO:0000256" key="1">
    <source>
        <dbReference type="SAM" id="MobiDB-lite"/>
    </source>
</evidence>
<dbReference type="Pfam" id="PF07727">
    <property type="entry name" value="RVT_2"/>
    <property type="match status" value="2"/>
</dbReference>
<dbReference type="Proteomes" id="UP000288805">
    <property type="component" value="Unassembled WGS sequence"/>
</dbReference>
<reference evidence="3 4" key="1">
    <citation type="journal article" date="2018" name="PLoS Genet.">
        <title>Population sequencing reveals clonal diversity and ancestral inbreeding in the grapevine cultivar Chardonnay.</title>
        <authorList>
            <person name="Roach M.J."/>
            <person name="Johnson D.L."/>
            <person name="Bohlmann J."/>
            <person name="van Vuuren H.J."/>
            <person name="Jones S.J."/>
            <person name="Pretorius I.S."/>
            <person name="Schmidt S.A."/>
            <person name="Borneman A.R."/>
        </authorList>
    </citation>
    <scope>NUCLEOTIDE SEQUENCE [LARGE SCALE GENOMIC DNA]</scope>
    <source>
        <strain evidence="4">cv. Chardonnay</strain>
        <tissue evidence="3">Leaf</tissue>
    </source>
</reference>
<comment type="caution">
    <text evidence="3">The sequence shown here is derived from an EMBL/GenBank/DDBJ whole genome shotgun (WGS) entry which is preliminary data.</text>
</comment>
<dbReference type="PANTHER" id="PTHR11439">
    <property type="entry name" value="GAG-POL-RELATED RETROTRANSPOSON"/>
    <property type="match status" value="1"/>
</dbReference>
<dbReference type="InterPro" id="IPR043502">
    <property type="entry name" value="DNA/RNA_pol_sf"/>
</dbReference>
<feature type="domain" description="Reverse transcriptase Ty1/copia-type" evidence="2">
    <location>
        <begin position="222"/>
        <end position="265"/>
    </location>
</feature>
<dbReference type="InterPro" id="IPR013103">
    <property type="entry name" value="RVT_2"/>
</dbReference>
<evidence type="ECO:0000313" key="4">
    <source>
        <dbReference type="Proteomes" id="UP000288805"/>
    </source>
</evidence>
<organism evidence="3 4">
    <name type="scientific">Vitis vinifera</name>
    <name type="common">Grape</name>
    <dbReference type="NCBI Taxonomy" id="29760"/>
    <lineage>
        <taxon>Eukaryota</taxon>
        <taxon>Viridiplantae</taxon>
        <taxon>Streptophyta</taxon>
        <taxon>Embryophyta</taxon>
        <taxon>Tracheophyta</taxon>
        <taxon>Spermatophyta</taxon>
        <taxon>Magnoliopsida</taxon>
        <taxon>eudicotyledons</taxon>
        <taxon>Gunneridae</taxon>
        <taxon>Pentapetalae</taxon>
        <taxon>rosids</taxon>
        <taxon>Vitales</taxon>
        <taxon>Vitaceae</taxon>
        <taxon>Viteae</taxon>
        <taxon>Vitis</taxon>
    </lineage>
</organism>
<evidence type="ECO:0000313" key="3">
    <source>
        <dbReference type="EMBL" id="RVX12367.1"/>
    </source>
</evidence>
<sequence length="539" mass="60699">MSSSIPNLMFRGESMNEHQVWESFLDGVPSFHSESPNPSQFAPTELSTPMPPSVQPAQHTNVPSPVTIQSPMPIQPIAPQLANENLQVYIRRRKRQELEHGSQSTCGQYIDSNSSLPEENIGEDRAGELLIPSIDDSTLPIALRKGVRRCTDHPIGNYVTYEGLSPSYRAFATSLDDTQVPNTIQEALKISEWKKAVQDEIDALEKNGTWTITDLPVGKRPVGILLSLAVNQDWCLQQLDIKNAFLNGDLEEEVYMEIPPGFEESMAKNQNLKKYLSEEFEVKDLGNLKYFLGMEVARSRKGIVVSQRKYILDLLKETGMLGCKPIDTPMDSQKKLGIEKESTPVDRGRYQRLVGALDLSLTHSARYWLCSECWKGLFFRKTENRDTEVYSDADWAGNIIDRRSTSGYCSFVWGNLVTWRSKKQSVVAKSSAEAEYRALAQGICEGIWIKRVLSELGQTSSSPILMMCDNQAAISIAKNPVHHDRTKHVEIDRHFITEKVTSETVKLNYVPTKHQTADILTKALPRPNFERLNLQAGII</sequence>
<feature type="compositionally biased region" description="Polar residues" evidence="1">
    <location>
        <begin position="55"/>
        <end position="64"/>
    </location>
</feature>
<feature type="domain" description="Reverse transcriptase Ty1/copia-type" evidence="2">
    <location>
        <begin position="268"/>
        <end position="330"/>
    </location>
</feature>
<name>A0A438JTT8_VITVI</name>
<evidence type="ECO:0000259" key="2">
    <source>
        <dbReference type="Pfam" id="PF07727"/>
    </source>
</evidence>
<dbReference type="CDD" id="cd09272">
    <property type="entry name" value="RNase_HI_RT_Ty1"/>
    <property type="match status" value="1"/>
</dbReference>